<dbReference type="AlphaFoldDB" id="A0AAD9IEW9"/>
<dbReference type="GO" id="GO:0006829">
    <property type="term" value="P:zinc ion transport"/>
    <property type="evidence" value="ECO:0007669"/>
    <property type="project" value="InterPro"/>
</dbReference>
<reference evidence="2" key="1">
    <citation type="submission" date="2021-01" db="EMBL/GenBank/DDBJ databases">
        <authorList>
            <person name="Eckstrom K.M.E."/>
        </authorList>
    </citation>
    <scope>NUCLEOTIDE SEQUENCE</scope>
    <source>
        <strain evidence="2">UVCC 0001</strain>
    </source>
</reference>
<protein>
    <submittedName>
        <fullName evidence="2">Uncharacterized protein</fullName>
    </submittedName>
</protein>
<dbReference type="GO" id="GO:0008324">
    <property type="term" value="F:monoatomic cation transmembrane transporter activity"/>
    <property type="evidence" value="ECO:0007669"/>
    <property type="project" value="InterPro"/>
</dbReference>
<gene>
    <name evidence="2" type="ORF">QBZ16_004723</name>
</gene>
<keyword evidence="1" id="KW-0813">Transport</keyword>
<dbReference type="EMBL" id="JASFZW010000007">
    <property type="protein sequence ID" value="KAK2077089.1"/>
    <property type="molecule type" value="Genomic_DNA"/>
</dbReference>
<dbReference type="PANTHER" id="PTHR13414">
    <property type="entry name" value="HUEL-CATION TRANSPORTER"/>
    <property type="match status" value="1"/>
</dbReference>
<name>A0AAD9IEW9_PROWI</name>
<organism evidence="2 3">
    <name type="scientific">Prototheca wickerhamii</name>
    <dbReference type="NCBI Taxonomy" id="3111"/>
    <lineage>
        <taxon>Eukaryota</taxon>
        <taxon>Viridiplantae</taxon>
        <taxon>Chlorophyta</taxon>
        <taxon>core chlorophytes</taxon>
        <taxon>Trebouxiophyceae</taxon>
        <taxon>Chlorellales</taxon>
        <taxon>Chlorellaceae</taxon>
        <taxon>Prototheca</taxon>
    </lineage>
</organism>
<dbReference type="PANTHER" id="PTHR13414:SF9">
    <property type="entry name" value="PROTON-COUPLED ZINC ANTIPORTER SLC30A9, MITOCHONDRIAL"/>
    <property type="match status" value="1"/>
</dbReference>
<dbReference type="GO" id="GO:0006882">
    <property type="term" value="P:intracellular zinc ion homeostasis"/>
    <property type="evidence" value="ECO:0007669"/>
    <property type="project" value="TreeGrafter"/>
</dbReference>
<dbReference type="InterPro" id="IPR040177">
    <property type="entry name" value="SLC30A9"/>
</dbReference>
<evidence type="ECO:0000313" key="3">
    <source>
        <dbReference type="Proteomes" id="UP001255856"/>
    </source>
</evidence>
<accession>A0AAD9IEW9</accession>
<comment type="caution">
    <text evidence="2">The sequence shown here is derived from an EMBL/GenBank/DDBJ whole genome shotgun (WGS) entry which is preliminary data.</text>
</comment>
<evidence type="ECO:0000313" key="2">
    <source>
        <dbReference type="EMBL" id="KAK2077089.1"/>
    </source>
</evidence>
<dbReference type="GO" id="GO:0005783">
    <property type="term" value="C:endoplasmic reticulum"/>
    <property type="evidence" value="ECO:0007669"/>
    <property type="project" value="TreeGrafter"/>
</dbReference>
<evidence type="ECO:0000256" key="1">
    <source>
        <dbReference type="ARBA" id="ARBA00022448"/>
    </source>
</evidence>
<dbReference type="Proteomes" id="UP001255856">
    <property type="component" value="Unassembled WGS sequence"/>
</dbReference>
<sequence length="146" mass="16005">MDPETHGRIVCHLQADPVVLQVIDPKSEEMGDGVYRFKAEIQWSGDAIVRRYLQKHGRMGVYEQMRRLVQEAPADGAGDNHTDEAMMSFGRGVIRTVGEEIDRLEGELKALVPGLVYVDLETDKGRAEKAMAFAATAATASPPAGH</sequence>
<proteinExistence type="predicted"/>
<keyword evidence="3" id="KW-1185">Reference proteome</keyword>